<gene>
    <name evidence="1" type="ORF">HDA44_003215</name>
</gene>
<comment type="caution">
    <text evidence="1">The sequence shown here is derived from an EMBL/GenBank/DDBJ whole genome shotgun (WGS) entry which is preliminary data.</text>
</comment>
<dbReference type="EMBL" id="JACHNF010000001">
    <property type="protein sequence ID" value="MBB5979874.1"/>
    <property type="molecule type" value="Genomic_DNA"/>
</dbReference>
<keyword evidence="2" id="KW-1185">Reference proteome</keyword>
<accession>A0A841DL89</accession>
<proteinExistence type="predicted"/>
<sequence>MTSRGVGDVQRVLGQPQSWIELNFATPEPPLPTPLGDPLLEFLCSQVSGWERQVETEANEYHRQPLGAALVRYAQDIRAQLAAIRLVLARYGEARDAGAAEAPVLRAVLVDLATAYRHRHPDWRAEWSAG</sequence>
<protein>
    <submittedName>
        <fullName evidence="1">Uncharacterized protein</fullName>
    </submittedName>
</protein>
<dbReference type="Proteomes" id="UP000558997">
    <property type="component" value="Unassembled WGS sequence"/>
</dbReference>
<evidence type="ECO:0000313" key="2">
    <source>
        <dbReference type="Proteomes" id="UP000558997"/>
    </source>
</evidence>
<evidence type="ECO:0000313" key="1">
    <source>
        <dbReference type="EMBL" id="MBB5979874.1"/>
    </source>
</evidence>
<organism evidence="1 2">
    <name type="scientific">Kribbella solani</name>
    <dbReference type="NCBI Taxonomy" id="236067"/>
    <lineage>
        <taxon>Bacteria</taxon>
        <taxon>Bacillati</taxon>
        <taxon>Actinomycetota</taxon>
        <taxon>Actinomycetes</taxon>
        <taxon>Propionibacteriales</taxon>
        <taxon>Kribbellaceae</taxon>
        <taxon>Kribbella</taxon>
    </lineage>
</organism>
<dbReference type="AlphaFoldDB" id="A0A841DL89"/>
<name>A0A841DL89_9ACTN</name>
<reference evidence="1 2" key="1">
    <citation type="submission" date="2020-08" db="EMBL/GenBank/DDBJ databases">
        <title>Sequencing the genomes of 1000 actinobacteria strains.</title>
        <authorList>
            <person name="Klenk H.-P."/>
        </authorList>
    </citation>
    <scope>NUCLEOTIDE SEQUENCE [LARGE SCALE GENOMIC DNA]</scope>
    <source>
        <strain evidence="1 2">DSM 17294</strain>
    </source>
</reference>
<dbReference type="RefSeq" id="WP_184835177.1">
    <property type="nucleotide sequence ID" value="NZ_BAAAVN010000006.1"/>
</dbReference>